<proteinExistence type="predicted"/>
<sequence>MKSYSFKVDVMEEVVAIMVVHNKVEVGMLVERIRWKRGYGGAPNCYSGHAVGPVEVRSYGGGEGGRAGGGAVEVDQKSG</sequence>
<organism evidence="1 2">
    <name type="scientific">Brassica napus</name>
    <name type="common">Rape</name>
    <dbReference type="NCBI Taxonomy" id="3708"/>
    <lineage>
        <taxon>Eukaryota</taxon>
        <taxon>Viridiplantae</taxon>
        <taxon>Streptophyta</taxon>
        <taxon>Embryophyta</taxon>
        <taxon>Tracheophyta</taxon>
        <taxon>Spermatophyta</taxon>
        <taxon>Magnoliopsida</taxon>
        <taxon>eudicotyledons</taxon>
        <taxon>Gunneridae</taxon>
        <taxon>Pentapetalae</taxon>
        <taxon>rosids</taxon>
        <taxon>malvids</taxon>
        <taxon>Brassicales</taxon>
        <taxon>Brassicaceae</taxon>
        <taxon>Brassiceae</taxon>
        <taxon>Brassica</taxon>
    </lineage>
</organism>
<reference evidence="1 2" key="1">
    <citation type="submission" date="2021-05" db="EMBL/GenBank/DDBJ databases">
        <title>Genome Assembly of Synthetic Allotetraploid Brassica napus Reveals Homoeologous Exchanges between Subgenomes.</title>
        <authorList>
            <person name="Davis J.T."/>
        </authorList>
    </citation>
    <scope>NUCLEOTIDE SEQUENCE [LARGE SCALE GENOMIC DNA]</scope>
    <source>
        <strain evidence="2">cv. Da-Ae</strain>
        <tissue evidence="1">Seedling</tissue>
    </source>
</reference>
<comment type="caution">
    <text evidence="1">The sequence shown here is derived from an EMBL/GenBank/DDBJ whole genome shotgun (WGS) entry which is preliminary data.</text>
</comment>
<gene>
    <name evidence="1" type="ORF">HID58_014983</name>
</gene>
<keyword evidence="2" id="KW-1185">Reference proteome</keyword>
<dbReference type="Proteomes" id="UP000824890">
    <property type="component" value="Unassembled WGS sequence"/>
</dbReference>
<evidence type="ECO:0000313" key="2">
    <source>
        <dbReference type="Proteomes" id="UP000824890"/>
    </source>
</evidence>
<protein>
    <submittedName>
        <fullName evidence="1">Uncharacterized protein</fullName>
    </submittedName>
</protein>
<accession>A0ABQ8DL85</accession>
<name>A0ABQ8DL85_BRANA</name>
<dbReference type="EMBL" id="JAGKQM010000004">
    <property type="protein sequence ID" value="KAH0929256.1"/>
    <property type="molecule type" value="Genomic_DNA"/>
</dbReference>
<evidence type="ECO:0000313" key="1">
    <source>
        <dbReference type="EMBL" id="KAH0929256.1"/>
    </source>
</evidence>